<dbReference type="GO" id="GO:0015833">
    <property type="term" value="P:peptide transport"/>
    <property type="evidence" value="ECO:0007669"/>
    <property type="project" value="TreeGrafter"/>
</dbReference>
<dbReference type="PANTHER" id="PTHR30290">
    <property type="entry name" value="PERIPLASMIC BINDING COMPONENT OF ABC TRANSPORTER"/>
    <property type="match status" value="1"/>
</dbReference>
<dbReference type="SUPFAM" id="SSF53850">
    <property type="entry name" value="Periplasmic binding protein-like II"/>
    <property type="match status" value="1"/>
</dbReference>
<dbReference type="PIRSF" id="PIRSF002741">
    <property type="entry name" value="MppA"/>
    <property type="match status" value="1"/>
</dbReference>
<dbReference type="Pfam" id="PF00496">
    <property type="entry name" value="SBP_bac_5"/>
    <property type="match status" value="1"/>
</dbReference>
<keyword evidence="4" id="KW-1185">Reference proteome</keyword>
<dbReference type="InterPro" id="IPR039424">
    <property type="entry name" value="SBP_5"/>
</dbReference>
<protein>
    <submittedName>
        <fullName evidence="3">ABC transporter substrate-binding protein</fullName>
    </submittedName>
</protein>
<gene>
    <name evidence="3" type="ORF">BG844_06295</name>
</gene>
<dbReference type="GO" id="GO:1904680">
    <property type="term" value="F:peptide transmembrane transporter activity"/>
    <property type="evidence" value="ECO:0007669"/>
    <property type="project" value="TreeGrafter"/>
</dbReference>
<evidence type="ECO:0000256" key="1">
    <source>
        <dbReference type="SAM" id="SignalP"/>
    </source>
</evidence>
<name>A0A1K0GRM2_9ACTN</name>
<organism evidence="3 4">
    <name type="scientific">Couchioplanes caeruleus subsp. caeruleus</name>
    <dbReference type="NCBI Taxonomy" id="56427"/>
    <lineage>
        <taxon>Bacteria</taxon>
        <taxon>Bacillati</taxon>
        <taxon>Actinomycetota</taxon>
        <taxon>Actinomycetes</taxon>
        <taxon>Micromonosporales</taxon>
        <taxon>Micromonosporaceae</taxon>
        <taxon>Couchioplanes</taxon>
    </lineage>
</organism>
<feature type="signal peptide" evidence="1">
    <location>
        <begin position="1"/>
        <end position="19"/>
    </location>
</feature>
<accession>A0A1K0GRM2</accession>
<dbReference type="Gene3D" id="3.40.190.10">
    <property type="entry name" value="Periplasmic binding protein-like II"/>
    <property type="match status" value="1"/>
</dbReference>
<dbReference type="CDD" id="cd08506">
    <property type="entry name" value="PBP2_clavulanate_OppA2"/>
    <property type="match status" value="1"/>
</dbReference>
<feature type="chain" id="PRO_5039158941" evidence="1">
    <location>
        <begin position="20"/>
        <end position="582"/>
    </location>
</feature>
<proteinExistence type="predicted"/>
<dbReference type="PROSITE" id="PS51257">
    <property type="entry name" value="PROKAR_LIPOPROTEIN"/>
    <property type="match status" value="1"/>
</dbReference>
<dbReference type="EMBL" id="MEIA01000069">
    <property type="protein sequence ID" value="OJF15062.1"/>
    <property type="molecule type" value="Genomic_DNA"/>
</dbReference>
<dbReference type="GO" id="GO:0042597">
    <property type="term" value="C:periplasmic space"/>
    <property type="evidence" value="ECO:0007669"/>
    <property type="project" value="UniProtKB-ARBA"/>
</dbReference>
<dbReference type="PANTHER" id="PTHR30290:SF83">
    <property type="entry name" value="ABC TRANSPORTER SUBSTRATE-BINDING PROTEIN"/>
    <property type="match status" value="1"/>
</dbReference>
<evidence type="ECO:0000259" key="2">
    <source>
        <dbReference type="Pfam" id="PF00496"/>
    </source>
</evidence>
<comment type="caution">
    <text evidence="3">The sequence shown here is derived from an EMBL/GenBank/DDBJ whole genome shotgun (WGS) entry which is preliminary data.</text>
</comment>
<sequence>MRHPIAAALAALMLGAAVGACTVNERAADGTAARTDRQVSGAIATDPAESAGPAPPVPGARAGGTVTVIRQTALARRDPQRIYSFLGLNASQLYARRLTTFADDGQGRVRLVGDLAETPGTDVGGDCRTWEFRIKRNVRFEDGTTVTARDIAYGIARSFDLSLTGGPTYLQEWLAGTPRYDTVFDFAADRSALPPGLSTPDPRTLRLEFDAPHCDLPFAASLPATAPVPAAKDTGVGYDERPVSSGPYRITGTVPGASITLERNPHWDPATDPVRHQYPDRFVLQFGPDPATQINRIIADRGADRTAVSWDGVGPSLVARLLGDAGLRERILQSPAPSLSTLTINTRRVTDLGVRRALNHAIDRDGLVKTLGGATVARPVTTLMPPTTIGRRDYDAYPAGRHGDPRKARELLGGASPELVLAFPDDAEGQTVGTFLKGNLERAGFRIRMKMVPAGSFLDETKKRDNPWDLYPGSWAADWPSGSAILPVLYDGRSIKANGSNNGTSYLDAPALNPEFDRILALPPGQQGPEWAALDEKIMREYAPVVPLYLQMTFTLHGSKVGGVFVDSIFGGPAFVNAYVVP</sequence>
<evidence type="ECO:0000313" key="3">
    <source>
        <dbReference type="EMBL" id="OJF15062.1"/>
    </source>
</evidence>
<dbReference type="GO" id="GO:0043190">
    <property type="term" value="C:ATP-binding cassette (ABC) transporter complex"/>
    <property type="evidence" value="ECO:0007669"/>
    <property type="project" value="InterPro"/>
</dbReference>
<evidence type="ECO:0000313" key="4">
    <source>
        <dbReference type="Proteomes" id="UP000182486"/>
    </source>
</evidence>
<dbReference type="AlphaFoldDB" id="A0A1K0GRM2"/>
<keyword evidence="1" id="KW-0732">Signal</keyword>
<dbReference type="Proteomes" id="UP000182486">
    <property type="component" value="Unassembled WGS sequence"/>
</dbReference>
<dbReference type="InterPro" id="IPR000914">
    <property type="entry name" value="SBP_5_dom"/>
</dbReference>
<feature type="domain" description="Solute-binding protein family 5" evidence="2">
    <location>
        <begin position="111"/>
        <end position="493"/>
    </location>
</feature>
<dbReference type="RefSeq" id="WP_071803790.1">
    <property type="nucleotide sequence ID" value="NZ_MEIA01000069.1"/>
</dbReference>
<dbReference type="Gene3D" id="3.10.105.10">
    <property type="entry name" value="Dipeptide-binding Protein, Domain 3"/>
    <property type="match status" value="1"/>
</dbReference>
<dbReference type="InterPro" id="IPR030678">
    <property type="entry name" value="Peptide/Ni-bd"/>
</dbReference>
<reference evidence="3 4" key="1">
    <citation type="submission" date="2016-09" db="EMBL/GenBank/DDBJ databases">
        <title>Couchioplanes caeruleus draft genome sequence.</title>
        <authorList>
            <person name="Sheehan J."/>
            <person name="Caffrey P."/>
        </authorList>
    </citation>
    <scope>NUCLEOTIDE SEQUENCE [LARGE SCALE GENOMIC DNA]</scope>
    <source>
        <strain evidence="3 4">DSM 43634</strain>
    </source>
</reference>